<sequence>MPLSAGVRLASALTLGAAVTAAVAVMIDPVLGVLSGIAVAAAVFVAIGWWVMWPLPAGATRATVQREDFRPKVMELVVAVIALSGLIAIVALMIAGDSENRDAAAATALIAAFAVWAALHLTYATQYADLYYGDPDDEPGGIDFNGEDLPAYRDFFYFSYNLGMTYQVSDTSVSSPAIRSVVLRHCLLSYVFGTLILATAINLVVGIVSG</sequence>
<name>A0A1H1E895_9ACTN</name>
<dbReference type="Proteomes" id="UP000183053">
    <property type="component" value="Unassembled WGS sequence"/>
</dbReference>
<keyword evidence="3" id="KW-1185">Reference proteome</keyword>
<feature type="transmembrane region" description="Helical" evidence="1">
    <location>
        <begin position="102"/>
        <end position="123"/>
    </location>
</feature>
<dbReference type="InterPro" id="IPR009781">
    <property type="entry name" value="DUF1345"/>
</dbReference>
<accession>A0A1H1E895</accession>
<dbReference type="Pfam" id="PF07077">
    <property type="entry name" value="DUF1345"/>
    <property type="match status" value="1"/>
</dbReference>
<reference evidence="3" key="1">
    <citation type="submission" date="2016-10" db="EMBL/GenBank/DDBJ databases">
        <authorList>
            <person name="Varghese N."/>
            <person name="Submissions S."/>
        </authorList>
    </citation>
    <scope>NUCLEOTIDE SEQUENCE [LARGE SCALE GENOMIC DNA]</scope>
    <source>
        <strain evidence="3">DSM 44142</strain>
    </source>
</reference>
<keyword evidence="1" id="KW-0472">Membrane</keyword>
<dbReference type="OrthoDB" id="64737at2"/>
<evidence type="ECO:0000313" key="3">
    <source>
        <dbReference type="Proteomes" id="UP000183053"/>
    </source>
</evidence>
<feature type="transmembrane region" description="Helical" evidence="1">
    <location>
        <begin position="34"/>
        <end position="55"/>
    </location>
</feature>
<keyword evidence="1" id="KW-1133">Transmembrane helix</keyword>
<feature type="transmembrane region" description="Helical" evidence="1">
    <location>
        <begin position="76"/>
        <end position="96"/>
    </location>
</feature>
<evidence type="ECO:0000256" key="1">
    <source>
        <dbReference type="SAM" id="Phobius"/>
    </source>
</evidence>
<organism evidence="2 3">
    <name type="scientific">Tsukamurella pulmonis</name>
    <dbReference type="NCBI Taxonomy" id="47312"/>
    <lineage>
        <taxon>Bacteria</taxon>
        <taxon>Bacillati</taxon>
        <taxon>Actinomycetota</taxon>
        <taxon>Actinomycetes</taxon>
        <taxon>Mycobacteriales</taxon>
        <taxon>Tsukamurellaceae</taxon>
        <taxon>Tsukamurella</taxon>
    </lineage>
</organism>
<gene>
    <name evidence="2" type="ORF">SAMN04489765_2074</name>
</gene>
<protein>
    <submittedName>
        <fullName evidence="2">Uncharacterized membrane protein</fullName>
    </submittedName>
</protein>
<evidence type="ECO:0000313" key="2">
    <source>
        <dbReference type="EMBL" id="SDQ84770.1"/>
    </source>
</evidence>
<dbReference type="EMBL" id="FNLF01000002">
    <property type="protein sequence ID" value="SDQ84770.1"/>
    <property type="molecule type" value="Genomic_DNA"/>
</dbReference>
<feature type="transmembrane region" description="Helical" evidence="1">
    <location>
        <begin position="187"/>
        <end position="208"/>
    </location>
</feature>
<proteinExistence type="predicted"/>
<keyword evidence="1" id="KW-0812">Transmembrane</keyword>
<dbReference type="STRING" id="47312.SAMN04489765_2074"/>
<dbReference type="AlphaFoldDB" id="A0A1H1E895"/>